<feature type="domain" description="DUF5067" evidence="2">
    <location>
        <begin position="3"/>
        <end position="117"/>
    </location>
</feature>
<evidence type="ECO:0000313" key="4">
    <source>
        <dbReference type="Proteomes" id="UP000249828"/>
    </source>
</evidence>
<dbReference type="InterPro" id="IPR029050">
    <property type="entry name" value="Immunoprotect_excell_Ig-like"/>
</dbReference>
<dbReference type="Pfam" id="PF16729">
    <property type="entry name" value="DUF5067"/>
    <property type="match status" value="1"/>
</dbReference>
<accession>A0A2W4BDF8</accession>
<keyword evidence="4" id="KW-1185">Reference proteome</keyword>
<evidence type="ECO:0000256" key="1">
    <source>
        <dbReference type="ARBA" id="ARBA00022729"/>
    </source>
</evidence>
<organism evidence="3 4">
    <name type="scientific">Enterococcus plantarum</name>
    <dbReference type="NCBI Taxonomy" id="1077675"/>
    <lineage>
        <taxon>Bacteria</taxon>
        <taxon>Bacillati</taxon>
        <taxon>Bacillota</taxon>
        <taxon>Bacilli</taxon>
        <taxon>Lactobacillales</taxon>
        <taxon>Enterococcaceae</taxon>
        <taxon>Enterococcus</taxon>
    </lineage>
</organism>
<proteinExistence type="predicted"/>
<dbReference type="AlphaFoldDB" id="A0A2W4BDF8"/>
<gene>
    <name evidence="3" type="ORF">CI088_13920</name>
</gene>
<comment type="caution">
    <text evidence="3">The sequence shown here is derived from an EMBL/GenBank/DDBJ whole genome shotgun (WGS) entry which is preliminary data.</text>
</comment>
<evidence type="ECO:0000259" key="2">
    <source>
        <dbReference type="Pfam" id="PF16729"/>
    </source>
</evidence>
<protein>
    <submittedName>
        <fullName evidence="3">DUF5067 domain-containing protein</fullName>
    </submittedName>
</protein>
<dbReference type="InterPro" id="IPR031989">
    <property type="entry name" value="DUF5067"/>
</dbReference>
<dbReference type="EMBL" id="PIEU01000111">
    <property type="protein sequence ID" value="PZL70972.1"/>
    <property type="molecule type" value="Genomic_DNA"/>
</dbReference>
<dbReference type="RefSeq" id="WP_111248607.1">
    <property type="nucleotide sequence ID" value="NZ_PIEU01000111.1"/>
</dbReference>
<name>A0A2W4BDF8_9ENTE</name>
<evidence type="ECO:0000313" key="3">
    <source>
        <dbReference type="EMBL" id="PZL70972.1"/>
    </source>
</evidence>
<dbReference type="Gene3D" id="2.60.40.1240">
    <property type="match status" value="1"/>
</dbReference>
<dbReference type="Proteomes" id="UP000249828">
    <property type="component" value="Unassembled WGS sequence"/>
</dbReference>
<reference evidence="3 4" key="1">
    <citation type="submission" date="2017-11" db="EMBL/GenBank/DDBJ databases">
        <title>Draft genome sequence of Enterococcus plantarum TRW2 strain isolated from lettuce.</title>
        <authorList>
            <person name="Kim E.B."/>
            <person name="Marco M.L."/>
            <person name="Williams T.R."/>
            <person name="You I.H."/>
        </authorList>
    </citation>
    <scope>NUCLEOTIDE SEQUENCE [LARGE SCALE GENOMIC DNA]</scope>
    <source>
        <strain evidence="3 4">TRW2</strain>
    </source>
</reference>
<sequence length="133" mass="14602">MLKGNSYSVKITNTKVIQPGEAGNEYGDKPVIAFWYDTIVSPDYKDDIAINPNTSWITNFKAVQDNDPNKVNELRVASLPDSQYLESQIAEIKPGGTVSNATAYELTDNETPVTLIAKSIIGTEYGKADFPLK</sequence>
<keyword evidence="1" id="KW-0732">Signal</keyword>